<evidence type="ECO:0000313" key="2">
    <source>
        <dbReference type="Proteomes" id="UP000326396"/>
    </source>
</evidence>
<dbReference type="AlphaFoldDB" id="A0A5N6LWW1"/>
<evidence type="ECO:0000313" key="1">
    <source>
        <dbReference type="EMBL" id="KAD2805182.1"/>
    </source>
</evidence>
<proteinExistence type="predicted"/>
<name>A0A5N6LWW1_9ASTR</name>
<dbReference type="EMBL" id="SZYD01000018">
    <property type="protein sequence ID" value="KAD2805182.1"/>
    <property type="molecule type" value="Genomic_DNA"/>
</dbReference>
<protein>
    <submittedName>
        <fullName evidence="1">Uncharacterized protein</fullName>
    </submittedName>
</protein>
<reference evidence="1 2" key="1">
    <citation type="submission" date="2019-05" db="EMBL/GenBank/DDBJ databases">
        <title>Mikania micrantha, genome provides insights into the molecular mechanism of rapid growth.</title>
        <authorList>
            <person name="Liu B."/>
        </authorList>
    </citation>
    <scope>NUCLEOTIDE SEQUENCE [LARGE SCALE GENOMIC DNA]</scope>
    <source>
        <strain evidence="1">NLD-2019</strain>
        <tissue evidence="1">Leaf</tissue>
    </source>
</reference>
<accession>A0A5N6LWW1</accession>
<comment type="caution">
    <text evidence="1">The sequence shown here is derived from an EMBL/GenBank/DDBJ whole genome shotgun (WGS) entry which is preliminary data.</text>
</comment>
<dbReference type="Proteomes" id="UP000326396">
    <property type="component" value="Linkage Group LG8"/>
</dbReference>
<organism evidence="1 2">
    <name type="scientific">Mikania micrantha</name>
    <name type="common">bitter vine</name>
    <dbReference type="NCBI Taxonomy" id="192012"/>
    <lineage>
        <taxon>Eukaryota</taxon>
        <taxon>Viridiplantae</taxon>
        <taxon>Streptophyta</taxon>
        <taxon>Embryophyta</taxon>
        <taxon>Tracheophyta</taxon>
        <taxon>Spermatophyta</taxon>
        <taxon>Magnoliopsida</taxon>
        <taxon>eudicotyledons</taxon>
        <taxon>Gunneridae</taxon>
        <taxon>Pentapetalae</taxon>
        <taxon>asterids</taxon>
        <taxon>campanulids</taxon>
        <taxon>Asterales</taxon>
        <taxon>Asteraceae</taxon>
        <taxon>Asteroideae</taxon>
        <taxon>Heliantheae alliance</taxon>
        <taxon>Eupatorieae</taxon>
        <taxon>Mikania</taxon>
    </lineage>
</organism>
<keyword evidence="2" id="KW-1185">Reference proteome</keyword>
<gene>
    <name evidence="1" type="ORF">E3N88_38559</name>
</gene>
<sequence>MEHKKGQHPLVDELVPIVYSRRKNRKAADGTNMEGKSKARDWVKQFGLLAGIQEDPYAAAIVGNSK</sequence>